<organism evidence="8 9">
    <name type="scientific">Flavobacterium cheonanense</name>
    <dbReference type="NCBI Taxonomy" id="706183"/>
    <lineage>
        <taxon>Bacteria</taxon>
        <taxon>Pseudomonadati</taxon>
        <taxon>Bacteroidota</taxon>
        <taxon>Flavobacteriia</taxon>
        <taxon>Flavobacteriales</taxon>
        <taxon>Flavobacteriaceae</taxon>
        <taxon>Flavobacterium</taxon>
    </lineage>
</organism>
<accession>A0ABP7VU94</accession>
<evidence type="ECO:0000313" key="9">
    <source>
        <dbReference type="Proteomes" id="UP001500367"/>
    </source>
</evidence>
<dbReference type="InterPro" id="IPR002295">
    <property type="entry name" value="N4/N6-MTase_EcoPI_Mod-like"/>
</dbReference>
<dbReference type="PRINTS" id="PR00506">
    <property type="entry name" value="D21N6MTFRASE"/>
</dbReference>
<evidence type="ECO:0000256" key="6">
    <source>
        <dbReference type="ARBA" id="ARBA00047942"/>
    </source>
</evidence>
<evidence type="ECO:0000256" key="5">
    <source>
        <dbReference type="ARBA" id="ARBA00022691"/>
    </source>
</evidence>
<evidence type="ECO:0000259" key="7">
    <source>
        <dbReference type="Pfam" id="PF01555"/>
    </source>
</evidence>
<comment type="similarity">
    <text evidence="1">Belongs to the N(4)/N(6)-methyltransferase family.</text>
</comment>
<evidence type="ECO:0000256" key="4">
    <source>
        <dbReference type="ARBA" id="ARBA00022679"/>
    </source>
</evidence>
<keyword evidence="3" id="KW-0489">Methyltransferase</keyword>
<comment type="caution">
    <text evidence="8">The sequence shown here is derived from an EMBL/GenBank/DDBJ whole genome shotgun (WGS) entry which is preliminary data.</text>
</comment>
<sequence length="593" mass="68074">MNKKELISKIKTLTDLTDTERAHLIELVNTKKKYGLVWEDKPEDVEEQLRSMLPVLNEVKEKAIVNGAEHPNHILIEGDNLHALTAMTFTHEGKIDVIYIDPPYNTGNKDFVYNDTFIDYEDSFRHSKWLSFMSKRLQIAKSLLNQNGILFISIDDNEVAQLKLLCNDVFGENNFITQFLWEKTSTPPSLSKKVRKKMEYVLCYEKCRDNSSYSIGKVDGGDVPLLNSGNARGKLKFPVGSIKFNIPDGIYTDNLERKVNIINESLIVENSLNANEVVLEGNFKWKQLMLDKEVLLGTHFIIKTELFSIRFQRRDDNLKTKTPTNRLDKELNVGTNEDAKKEIDELSINYFDYPKPLSLVKLLINLKYKENSTILDFFAGSGTTLHATMALNSEDGGNRQCILVTNNENNICEEVTYERNKRVIEGYTNAKGEAIEGLNNNNLRYYKAEFVPSERNEVNRRRLTQESTDLLCIKEDCYNNVSKDFTLNEKEAKLFTNGLGKYMLVLYHSRNQMEVIEKLTAIIPTIATKEKIKLYAFSPEKETIEEDFFSVADKIEAVPLPDSIYNAYRATFRTLKLDKKQTATVASQTTEQE</sequence>
<proteinExistence type="inferred from homology"/>
<dbReference type="SUPFAM" id="SSF53335">
    <property type="entry name" value="S-adenosyl-L-methionine-dependent methyltransferases"/>
    <property type="match status" value="1"/>
</dbReference>
<dbReference type="Gene3D" id="3.40.50.150">
    <property type="entry name" value="Vaccinia Virus protein VP39"/>
    <property type="match status" value="1"/>
</dbReference>
<dbReference type="PROSITE" id="PS00092">
    <property type="entry name" value="N6_MTASE"/>
    <property type="match status" value="1"/>
</dbReference>
<gene>
    <name evidence="8" type="ORF">GCM10022389_19620</name>
</gene>
<dbReference type="InterPro" id="IPR029063">
    <property type="entry name" value="SAM-dependent_MTases_sf"/>
</dbReference>
<dbReference type="InterPro" id="IPR002941">
    <property type="entry name" value="DNA_methylase_N4/N6"/>
</dbReference>
<dbReference type="EMBL" id="BAABCT010000005">
    <property type="protein sequence ID" value="GAA4074154.1"/>
    <property type="molecule type" value="Genomic_DNA"/>
</dbReference>
<protein>
    <recommendedName>
        <fullName evidence="2">site-specific DNA-methyltransferase (adenine-specific)</fullName>
        <ecNumber evidence="2">2.1.1.72</ecNumber>
    </recommendedName>
</protein>
<evidence type="ECO:0000313" key="8">
    <source>
        <dbReference type="EMBL" id="GAA4074154.1"/>
    </source>
</evidence>
<evidence type="ECO:0000256" key="1">
    <source>
        <dbReference type="ARBA" id="ARBA00006594"/>
    </source>
</evidence>
<dbReference type="Pfam" id="PF01555">
    <property type="entry name" value="N6_N4_Mtase"/>
    <property type="match status" value="1"/>
</dbReference>
<keyword evidence="9" id="KW-1185">Reference proteome</keyword>
<keyword evidence="4" id="KW-0808">Transferase</keyword>
<dbReference type="Proteomes" id="UP001500367">
    <property type="component" value="Unassembled WGS sequence"/>
</dbReference>
<dbReference type="InterPro" id="IPR002052">
    <property type="entry name" value="DNA_methylase_N6_adenine_CS"/>
</dbReference>
<keyword evidence="5" id="KW-0949">S-adenosyl-L-methionine</keyword>
<feature type="domain" description="DNA methylase N-4/N-6" evidence="7">
    <location>
        <begin position="95"/>
        <end position="394"/>
    </location>
</feature>
<comment type="catalytic activity">
    <reaction evidence="6">
        <text>a 2'-deoxyadenosine in DNA + S-adenosyl-L-methionine = an N(6)-methyl-2'-deoxyadenosine in DNA + S-adenosyl-L-homocysteine + H(+)</text>
        <dbReference type="Rhea" id="RHEA:15197"/>
        <dbReference type="Rhea" id="RHEA-COMP:12418"/>
        <dbReference type="Rhea" id="RHEA-COMP:12419"/>
        <dbReference type="ChEBI" id="CHEBI:15378"/>
        <dbReference type="ChEBI" id="CHEBI:57856"/>
        <dbReference type="ChEBI" id="CHEBI:59789"/>
        <dbReference type="ChEBI" id="CHEBI:90615"/>
        <dbReference type="ChEBI" id="CHEBI:90616"/>
        <dbReference type="EC" id="2.1.1.72"/>
    </reaction>
</comment>
<dbReference type="EC" id="2.1.1.72" evidence="2"/>
<name>A0ABP7VU94_9FLAO</name>
<evidence type="ECO:0000256" key="3">
    <source>
        <dbReference type="ARBA" id="ARBA00022603"/>
    </source>
</evidence>
<evidence type="ECO:0000256" key="2">
    <source>
        <dbReference type="ARBA" id="ARBA00011900"/>
    </source>
</evidence>
<reference evidence="9" key="1">
    <citation type="journal article" date="2019" name="Int. J. Syst. Evol. Microbiol.">
        <title>The Global Catalogue of Microorganisms (GCM) 10K type strain sequencing project: providing services to taxonomists for standard genome sequencing and annotation.</title>
        <authorList>
            <consortium name="The Broad Institute Genomics Platform"/>
            <consortium name="The Broad Institute Genome Sequencing Center for Infectious Disease"/>
            <person name="Wu L."/>
            <person name="Ma J."/>
        </authorList>
    </citation>
    <scope>NUCLEOTIDE SEQUENCE [LARGE SCALE GENOMIC DNA]</scope>
    <source>
        <strain evidence="9">JCM 17069</strain>
    </source>
</reference>